<dbReference type="STRING" id="546414.Deide_13620"/>
<sequence>MFRRKQTFYVNARAIIEGEAKKLRFPGRHPKAFDSIPGDLRREVYEETGLTVTRFLSPVNETRGSTPEGDVGCLHSSFVYQTLWGRIDGIGSFRVHAERHKWIGLRQRFEQRPDYFSGRMHETMTHDSRLQEVRI</sequence>
<proteinExistence type="predicted"/>
<evidence type="ECO:0000313" key="2">
    <source>
        <dbReference type="Proteomes" id="UP000002208"/>
    </source>
</evidence>
<accession>C1CVT5</accession>
<dbReference type="RefSeq" id="WP_012693425.1">
    <property type="nucleotide sequence ID" value="NC_012526.1"/>
</dbReference>
<dbReference type="KEGG" id="ddr:Deide_13620"/>
<dbReference type="SUPFAM" id="SSF55811">
    <property type="entry name" value="Nudix"/>
    <property type="match status" value="1"/>
</dbReference>
<evidence type="ECO:0008006" key="3">
    <source>
        <dbReference type="Google" id="ProtNLM"/>
    </source>
</evidence>
<dbReference type="PaxDb" id="546414-Deide_13620"/>
<dbReference type="Proteomes" id="UP000002208">
    <property type="component" value="Chromosome"/>
</dbReference>
<reference evidence="1 2" key="1">
    <citation type="journal article" date="2009" name="PLoS Genet.">
        <title>Alliance of proteomics and genomics to unravel the specificities of Sahara bacterium Deinococcus deserti.</title>
        <authorList>
            <person name="de Groot A."/>
            <person name="Dulermo R."/>
            <person name="Ortet P."/>
            <person name="Blanchard L."/>
            <person name="Guerin P."/>
            <person name="Fernandez B."/>
            <person name="Vacherie B."/>
            <person name="Dossat C."/>
            <person name="Jolivet E."/>
            <person name="Siguier P."/>
            <person name="Chandler M."/>
            <person name="Barakat M."/>
            <person name="Dedieu A."/>
            <person name="Barbe V."/>
            <person name="Heulin T."/>
            <person name="Sommer S."/>
            <person name="Achouak W."/>
            <person name="Armengaud J."/>
        </authorList>
    </citation>
    <scope>NUCLEOTIDE SEQUENCE [LARGE SCALE GENOMIC DNA]</scope>
    <source>
        <strain evidence="2">DSM 17065 / CIP 109153 / LMG 22923 / VCD115</strain>
    </source>
</reference>
<name>C1CVT5_DEIDV</name>
<dbReference type="OrthoDB" id="9786032at2"/>
<keyword evidence="2" id="KW-1185">Reference proteome</keyword>
<evidence type="ECO:0000313" key="1">
    <source>
        <dbReference type="EMBL" id="ACO46302.1"/>
    </source>
</evidence>
<organism evidence="1 2">
    <name type="scientific">Deinococcus deserti (strain DSM 17065 / CIP 109153 / LMG 22923 / VCD115)</name>
    <dbReference type="NCBI Taxonomy" id="546414"/>
    <lineage>
        <taxon>Bacteria</taxon>
        <taxon>Thermotogati</taxon>
        <taxon>Deinococcota</taxon>
        <taxon>Deinococci</taxon>
        <taxon>Deinococcales</taxon>
        <taxon>Deinococcaceae</taxon>
        <taxon>Deinococcus</taxon>
    </lineage>
</organism>
<dbReference type="EMBL" id="CP001114">
    <property type="protein sequence ID" value="ACO46302.1"/>
    <property type="molecule type" value="Genomic_DNA"/>
</dbReference>
<dbReference type="AlphaFoldDB" id="C1CVT5"/>
<protein>
    <recommendedName>
        <fullName evidence="3">Nudix hydrolase domain-containing protein</fullName>
    </recommendedName>
</protein>
<dbReference type="HOGENOM" id="CLU_1882316_0_0_0"/>
<gene>
    <name evidence="1" type="ordered locus">Deide_13620</name>
</gene>
<dbReference type="InterPro" id="IPR015797">
    <property type="entry name" value="NUDIX_hydrolase-like_dom_sf"/>
</dbReference>
<dbReference type="Gene3D" id="3.90.79.10">
    <property type="entry name" value="Nucleoside Triphosphate Pyrophosphohydrolase"/>
    <property type="match status" value="1"/>
</dbReference>